<reference evidence="2" key="1">
    <citation type="submission" date="2014-11" db="EMBL/GenBank/DDBJ databases">
        <authorList>
            <person name="Amaro Gonzalez C."/>
        </authorList>
    </citation>
    <scope>NUCLEOTIDE SEQUENCE</scope>
</reference>
<name>A0A0E9RBQ8_ANGAN</name>
<protein>
    <submittedName>
        <fullName evidence="2">Uncharacterized protein</fullName>
    </submittedName>
</protein>
<evidence type="ECO:0000313" key="2">
    <source>
        <dbReference type="EMBL" id="JAH26586.1"/>
    </source>
</evidence>
<feature type="region of interest" description="Disordered" evidence="1">
    <location>
        <begin position="1"/>
        <end position="27"/>
    </location>
</feature>
<evidence type="ECO:0000256" key="1">
    <source>
        <dbReference type="SAM" id="MobiDB-lite"/>
    </source>
</evidence>
<sequence length="27" mass="2598">MDVAAASRLEHGVLHGGAAAPPQSSAP</sequence>
<feature type="compositionally biased region" description="Low complexity" evidence="1">
    <location>
        <begin position="18"/>
        <end position="27"/>
    </location>
</feature>
<reference evidence="2" key="2">
    <citation type="journal article" date="2015" name="Fish Shellfish Immunol.">
        <title>Early steps in the European eel (Anguilla anguilla)-Vibrio vulnificus interaction in the gills: Role of the RtxA13 toxin.</title>
        <authorList>
            <person name="Callol A."/>
            <person name="Pajuelo D."/>
            <person name="Ebbesson L."/>
            <person name="Teles M."/>
            <person name="MacKenzie S."/>
            <person name="Amaro C."/>
        </authorList>
    </citation>
    <scope>NUCLEOTIDE SEQUENCE</scope>
</reference>
<organism evidence="2">
    <name type="scientific">Anguilla anguilla</name>
    <name type="common">European freshwater eel</name>
    <name type="synonym">Muraena anguilla</name>
    <dbReference type="NCBI Taxonomy" id="7936"/>
    <lineage>
        <taxon>Eukaryota</taxon>
        <taxon>Metazoa</taxon>
        <taxon>Chordata</taxon>
        <taxon>Craniata</taxon>
        <taxon>Vertebrata</taxon>
        <taxon>Euteleostomi</taxon>
        <taxon>Actinopterygii</taxon>
        <taxon>Neopterygii</taxon>
        <taxon>Teleostei</taxon>
        <taxon>Anguilliformes</taxon>
        <taxon>Anguillidae</taxon>
        <taxon>Anguilla</taxon>
    </lineage>
</organism>
<proteinExistence type="predicted"/>
<dbReference type="EMBL" id="GBXM01081991">
    <property type="protein sequence ID" value="JAH26586.1"/>
    <property type="molecule type" value="Transcribed_RNA"/>
</dbReference>
<accession>A0A0E9RBQ8</accession>
<dbReference type="AlphaFoldDB" id="A0A0E9RBQ8"/>